<proteinExistence type="predicted"/>
<dbReference type="eggNOG" id="ENOG5033316">
    <property type="taxonomic scope" value="Bacteria"/>
</dbReference>
<dbReference type="STRING" id="349521.HCH_04562"/>
<dbReference type="RefSeq" id="WP_011398331.1">
    <property type="nucleotide sequence ID" value="NC_007645.1"/>
</dbReference>
<dbReference type="EMBL" id="CP000155">
    <property type="protein sequence ID" value="ABC31264.1"/>
    <property type="molecule type" value="Genomic_DNA"/>
</dbReference>
<evidence type="ECO:0000313" key="2">
    <source>
        <dbReference type="Proteomes" id="UP000000238"/>
    </source>
</evidence>
<dbReference type="OrthoDB" id="6371881at2"/>
<accession>Q2SDL0</accession>
<dbReference type="HOGENOM" id="CLU_2357487_0_0_6"/>
<organism evidence="1 2">
    <name type="scientific">Hahella chejuensis (strain KCTC 2396)</name>
    <dbReference type="NCBI Taxonomy" id="349521"/>
    <lineage>
        <taxon>Bacteria</taxon>
        <taxon>Pseudomonadati</taxon>
        <taxon>Pseudomonadota</taxon>
        <taxon>Gammaproteobacteria</taxon>
        <taxon>Oceanospirillales</taxon>
        <taxon>Hahellaceae</taxon>
        <taxon>Hahella</taxon>
    </lineage>
</organism>
<protein>
    <submittedName>
        <fullName evidence="1">Uncharacterized protein</fullName>
    </submittedName>
</protein>
<dbReference type="Proteomes" id="UP000000238">
    <property type="component" value="Chromosome"/>
</dbReference>
<name>Q2SDL0_HAHCH</name>
<evidence type="ECO:0000313" key="1">
    <source>
        <dbReference type="EMBL" id="ABC31264.1"/>
    </source>
</evidence>
<gene>
    <name evidence="1" type="ordered locus">HCH_04562</name>
</gene>
<keyword evidence="2" id="KW-1185">Reference proteome</keyword>
<sequence length="92" mass="10831">MEENQTTRRHWHLDKTISVGHLISTLVIAISVITWAGSIDRRVEQNALAVKYLNEEQVQQRQRIDAVRNEIKTDLRAINDKLDRLIERQSER</sequence>
<dbReference type="AlphaFoldDB" id="Q2SDL0"/>
<dbReference type="KEGG" id="hch:HCH_04562"/>
<reference evidence="1 2" key="1">
    <citation type="journal article" date="2005" name="Nucleic Acids Res.">
        <title>Genomic blueprint of Hahella chejuensis, a marine microbe producing an algicidal agent.</title>
        <authorList>
            <person name="Jeong H."/>
            <person name="Yim J.H."/>
            <person name="Lee C."/>
            <person name="Choi S.-H."/>
            <person name="Park Y.K."/>
            <person name="Yoon S.H."/>
            <person name="Hur C.-G."/>
            <person name="Kang H.-Y."/>
            <person name="Kim D."/>
            <person name="Lee H.H."/>
            <person name="Park K.H."/>
            <person name="Park S.-H."/>
            <person name="Park H.-S."/>
            <person name="Lee H.K."/>
            <person name="Oh T.K."/>
            <person name="Kim J.F."/>
        </authorList>
    </citation>
    <scope>NUCLEOTIDE SEQUENCE [LARGE SCALE GENOMIC DNA]</scope>
    <source>
        <strain evidence="1 2">KCTC 2396</strain>
    </source>
</reference>